<name>A0A6A6LAH1_HEVBR</name>
<reference evidence="1 2" key="1">
    <citation type="journal article" date="2020" name="Mol. Plant">
        <title>The Chromosome-Based Rubber Tree Genome Provides New Insights into Spurge Genome Evolution and Rubber Biosynthesis.</title>
        <authorList>
            <person name="Liu J."/>
            <person name="Shi C."/>
            <person name="Shi C.C."/>
            <person name="Li W."/>
            <person name="Zhang Q.J."/>
            <person name="Zhang Y."/>
            <person name="Li K."/>
            <person name="Lu H.F."/>
            <person name="Shi C."/>
            <person name="Zhu S.T."/>
            <person name="Xiao Z.Y."/>
            <person name="Nan H."/>
            <person name="Yue Y."/>
            <person name="Zhu X.G."/>
            <person name="Wu Y."/>
            <person name="Hong X.N."/>
            <person name="Fan G.Y."/>
            <person name="Tong Y."/>
            <person name="Zhang D."/>
            <person name="Mao C.L."/>
            <person name="Liu Y.L."/>
            <person name="Hao S.J."/>
            <person name="Liu W.Q."/>
            <person name="Lv M.Q."/>
            <person name="Zhang H.B."/>
            <person name="Liu Y."/>
            <person name="Hu-Tang G.R."/>
            <person name="Wang J.P."/>
            <person name="Wang J.H."/>
            <person name="Sun Y.H."/>
            <person name="Ni S.B."/>
            <person name="Chen W.B."/>
            <person name="Zhang X.C."/>
            <person name="Jiao Y.N."/>
            <person name="Eichler E.E."/>
            <person name="Li G.H."/>
            <person name="Liu X."/>
            <person name="Gao L.Z."/>
        </authorList>
    </citation>
    <scope>NUCLEOTIDE SEQUENCE [LARGE SCALE GENOMIC DNA]</scope>
    <source>
        <strain evidence="2">cv. GT1</strain>
        <tissue evidence="1">Leaf</tissue>
    </source>
</reference>
<evidence type="ECO:0000313" key="1">
    <source>
        <dbReference type="EMBL" id="KAF2297288.1"/>
    </source>
</evidence>
<protein>
    <submittedName>
        <fullName evidence="1">Uncharacterized protein</fullName>
    </submittedName>
</protein>
<gene>
    <name evidence="1" type="ORF">GH714_020698</name>
</gene>
<accession>A0A6A6LAH1</accession>
<dbReference type="InterPro" id="IPR032675">
    <property type="entry name" value="LRR_dom_sf"/>
</dbReference>
<dbReference type="SUPFAM" id="SSF52058">
    <property type="entry name" value="L domain-like"/>
    <property type="match status" value="1"/>
</dbReference>
<evidence type="ECO:0000313" key="2">
    <source>
        <dbReference type="Proteomes" id="UP000467840"/>
    </source>
</evidence>
<organism evidence="1 2">
    <name type="scientific">Hevea brasiliensis</name>
    <name type="common">Para rubber tree</name>
    <name type="synonym">Siphonia brasiliensis</name>
    <dbReference type="NCBI Taxonomy" id="3981"/>
    <lineage>
        <taxon>Eukaryota</taxon>
        <taxon>Viridiplantae</taxon>
        <taxon>Streptophyta</taxon>
        <taxon>Embryophyta</taxon>
        <taxon>Tracheophyta</taxon>
        <taxon>Spermatophyta</taxon>
        <taxon>Magnoliopsida</taxon>
        <taxon>eudicotyledons</taxon>
        <taxon>Gunneridae</taxon>
        <taxon>Pentapetalae</taxon>
        <taxon>rosids</taxon>
        <taxon>fabids</taxon>
        <taxon>Malpighiales</taxon>
        <taxon>Euphorbiaceae</taxon>
        <taxon>Crotonoideae</taxon>
        <taxon>Micrandreae</taxon>
        <taxon>Hevea</taxon>
    </lineage>
</organism>
<proteinExistence type="predicted"/>
<comment type="caution">
    <text evidence="1">The sequence shown here is derived from an EMBL/GenBank/DDBJ whole genome shotgun (WGS) entry which is preliminary data.</text>
</comment>
<sequence>MHDVLRELALSISEREIFCTVYDARLVTEASKARRFSILTANGDSESYRGMSQLRSLFVFVKHVCFPNTLLSKFKLLRVLDLEDARIEKLSDGLETLFNLRLEEDILHHIADLSHLGNLDLDNAFVGEELHFSGGFLKLRSLWLSNFLQLRLITIDKGTMPNIQLLCLASCKALNALPQGIESLAILQTLLLSSSSSRLVGSINDKESKDHSKVQHIPNIEIL</sequence>
<dbReference type="AlphaFoldDB" id="A0A6A6LAH1"/>
<dbReference type="Gene3D" id="3.80.10.10">
    <property type="entry name" value="Ribonuclease Inhibitor"/>
    <property type="match status" value="1"/>
</dbReference>
<dbReference type="EMBL" id="JAAGAX010000012">
    <property type="protein sequence ID" value="KAF2297288.1"/>
    <property type="molecule type" value="Genomic_DNA"/>
</dbReference>
<keyword evidence="2" id="KW-1185">Reference proteome</keyword>
<dbReference type="Proteomes" id="UP000467840">
    <property type="component" value="Chromosome 18"/>
</dbReference>